<name>A0A0F9NPS6_9ZZZZ</name>
<comment type="caution">
    <text evidence="1">The sequence shown here is derived from an EMBL/GenBank/DDBJ whole genome shotgun (WGS) entry which is preliminary data.</text>
</comment>
<gene>
    <name evidence="1" type="ORF">LCGC14_1311240</name>
</gene>
<dbReference type="SUPFAM" id="SSF57652">
    <property type="entry name" value="HIPIP (high potential iron protein)"/>
    <property type="match status" value="1"/>
</dbReference>
<evidence type="ECO:0000313" key="1">
    <source>
        <dbReference type="EMBL" id="KKM83267.1"/>
    </source>
</evidence>
<dbReference type="GO" id="GO:0009055">
    <property type="term" value="F:electron transfer activity"/>
    <property type="evidence" value="ECO:0007669"/>
    <property type="project" value="InterPro"/>
</dbReference>
<dbReference type="GO" id="GO:0019646">
    <property type="term" value="P:aerobic electron transport chain"/>
    <property type="evidence" value="ECO:0007669"/>
    <property type="project" value="InterPro"/>
</dbReference>
<dbReference type="Gene3D" id="4.10.490.10">
    <property type="entry name" value="High potential iron-sulphur protein"/>
    <property type="match status" value="1"/>
</dbReference>
<accession>A0A0F9NPS6</accession>
<sequence length="112" mass="12638">QQPIPPIAALTPLRNGVGLIFPETLVQLRQELRDQVASQGRPFSKVESLYLPFTPFLPLAWAYDCGNCVFYQCQARTCEVVEGTIEPFAWCAYWISSEDDLPFSWITRAVGP</sequence>
<dbReference type="EMBL" id="LAZR01007741">
    <property type="protein sequence ID" value="KKM83267.1"/>
    <property type="molecule type" value="Genomic_DNA"/>
</dbReference>
<dbReference type="InterPro" id="IPR036369">
    <property type="entry name" value="HIPIP_sf"/>
</dbReference>
<protein>
    <submittedName>
        <fullName evidence="1">Uncharacterized protein</fullName>
    </submittedName>
</protein>
<dbReference type="AlphaFoldDB" id="A0A0F9NPS6"/>
<proteinExistence type="predicted"/>
<organism evidence="1">
    <name type="scientific">marine sediment metagenome</name>
    <dbReference type="NCBI Taxonomy" id="412755"/>
    <lineage>
        <taxon>unclassified sequences</taxon>
        <taxon>metagenomes</taxon>
        <taxon>ecological metagenomes</taxon>
    </lineage>
</organism>
<feature type="non-terminal residue" evidence="1">
    <location>
        <position position="1"/>
    </location>
</feature>
<reference evidence="1" key="1">
    <citation type="journal article" date="2015" name="Nature">
        <title>Complex archaea that bridge the gap between prokaryotes and eukaryotes.</title>
        <authorList>
            <person name="Spang A."/>
            <person name="Saw J.H."/>
            <person name="Jorgensen S.L."/>
            <person name="Zaremba-Niedzwiedzka K."/>
            <person name="Martijn J."/>
            <person name="Lind A.E."/>
            <person name="van Eijk R."/>
            <person name="Schleper C."/>
            <person name="Guy L."/>
            <person name="Ettema T.J."/>
        </authorList>
    </citation>
    <scope>NUCLEOTIDE SEQUENCE</scope>
</reference>